<evidence type="ECO:0000256" key="5">
    <source>
        <dbReference type="ARBA" id="ARBA00022692"/>
    </source>
</evidence>
<dbReference type="GO" id="GO:0015293">
    <property type="term" value="F:symporter activity"/>
    <property type="evidence" value="ECO:0007669"/>
    <property type="project" value="TreeGrafter"/>
</dbReference>
<dbReference type="PROSITE" id="PS50283">
    <property type="entry name" value="NA_SOLUT_SYMP_3"/>
    <property type="match status" value="2"/>
</dbReference>
<dbReference type="InterPro" id="IPR001734">
    <property type="entry name" value="Na/solute_symporter"/>
</dbReference>
<comment type="similarity">
    <text evidence="2">Belongs to the sodium:solute symporter (SSF) (TC 2.A.21) family.</text>
</comment>
<evidence type="ECO:0000256" key="1">
    <source>
        <dbReference type="ARBA" id="ARBA00004651"/>
    </source>
</evidence>
<keyword evidence="4" id="KW-1003">Cell membrane</keyword>
<comment type="subcellular location">
    <subcellularLocation>
        <location evidence="1">Cell membrane</location>
        <topology evidence="1">Multi-pass membrane protein</topology>
    </subcellularLocation>
</comment>
<evidence type="ECO:0000256" key="7">
    <source>
        <dbReference type="ARBA" id="ARBA00023053"/>
    </source>
</evidence>
<accession>A0A182JDM8</accession>
<dbReference type="PANTHER" id="PTHR42985">
    <property type="entry name" value="SODIUM-COUPLED MONOCARBOXYLATE TRANSPORTER"/>
    <property type="match status" value="1"/>
</dbReference>
<dbReference type="VEuPathDB" id="VectorBase:AATE016104"/>
<dbReference type="EnsemblMetazoa" id="AATE016104-RA">
    <property type="protein sequence ID" value="AATE016104-PA.1"/>
    <property type="gene ID" value="AATE016104"/>
</dbReference>
<keyword evidence="6" id="KW-1133">Transmembrane helix</keyword>
<keyword evidence="3" id="KW-0813">Transport</keyword>
<dbReference type="CDD" id="cd11492">
    <property type="entry name" value="SLC5sbd_NIS-SMVT"/>
    <property type="match status" value="2"/>
</dbReference>
<reference evidence="11" key="1">
    <citation type="submission" date="2022-08" db="UniProtKB">
        <authorList>
            <consortium name="EnsemblMetazoa"/>
        </authorList>
    </citation>
    <scope>IDENTIFICATION</scope>
    <source>
        <strain evidence="11">EBRO</strain>
    </source>
</reference>
<evidence type="ECO:0000256" key="3">
    <source>
        <dbReference type="ARBA" id="ARBA00022448"/>
    </source>
</evidence>
<evidence type="ECO:0000256" key="6">
    <source>
        <dbReference type="ARBA" id="ARBA00022989"/>
    </source>
</evidence>
<name>A0A182JDM8_ANOAO</name>
<dbReference type="GO" id="GO:0005886">
    <property type="term" value="C:plasma membrane"/>
    <property type="evidence" value="ECO:0007669"/>
    <property type="project" value="UniProtKB-SubCell"/>
</dbReference>
<evidence type="ECO:0000256" key="10">
    <source>
        <dbReference type="ARBA" id="ARBA00023201"/>
    </source>
</evidence>
<organism evidence="11">
    <name type="scientific">Anopheles atroparvus</name>
    <name type="common">European mosquito</name>
    <dbReference type="NCBI Taxonomy" id="41427"/>
    <lineage>
        <taxon>Eukaryota</taxon>
        <taxon>Metazoa</taxon>
        <taxon>Ecdysozoa</taxon>
        <taxon>Arthropoda</taxon>
        <taxon>Hexapoda</taxon>
        <taxon>Insecta</taxon>
        <taxon>Pterygota</taxon>
        <taxon>Neoptera</taxon>
        <taxon>Endopterygota</taxon>
        <taxon>Diptera</taxon>
        <taxon>Nematocera</taxon>
        <taxon>Culicoidea</taxon>
        <taxon>Culicidae</taxon>
        <taxon>Anophelinae</taxon>
        <taxon>Anopheles</taxon>
    </lineage>
</organism>
<keyword evidence="10" id="KW-0739">Sodium transport</keyword>
<dbReference type="AlphaFoldDB" id="A0A182JDM8"/>
<protein>
    <recommendedName>
        <fullName evidence="12">Sodium-coupled monocarboxylate transporter 1</fullName>
    </recommendedName>
</protein>
<dbReference type="InterPro" id="IPR038377">
    <property type="entry name" value="Na/Glc_symporter_sf"/>
</dbReference>
<dbReference type="NCBIfam" id="TIGR00813">
    <property type="entry name" value="sss"/>
    <property type="match status" value="2"/>
</dbReference>
<evidence type="ECO:0000256" key="4">
    <source>
        <dbReference type="ARBA" id="ARBA00022475"/>
    </source>
</evidence>
<dbReference type="InterPro" id="IPR051163">
    <property type="entry name" value="Sodium:Solute_Symporter_SSF"/>
</dbReference>
<keyword evidence="9" id="KW-0472">Membrane</keyword>
<evidence type="ECO:0000313" key="11">
    <source>
        <dbReference type="EnsemblMetazoa" id="AATE016104-PA.1"/>
    </source>
</evidence>
<dbReference type="GO" id="GO:0006814">
    <property type="term" value="P:sodium ion transport"/>
    <property type="evidence" value="ECO:0007669"/>
    <property type="project" value="UniProtKB-KW"/>
</dbReference>
<evidence type="ECO:0000256" key="9">
    <source>
        <dbReference type="ARBA" id="ARBA00023136"/>
    </source>
</evidence>
<dbReference type="PANTHER" id="PTHR42985:SF5">
    <property type="entry name" value="FI02094P-RELATED"/>
    <property type="match status" value="1"/>
</dbReference>
<dbReference type="STRING" id="41427.A0A182JDM8"/>
<evidence type="ECO:0000256" key="2">
    <source>
        <dbReference type="ARBA" id="ARBA00006434"/>
    </source>
</evidence>
<dbReference type="Gene3D" id="1.20.1730.10">
    <property type="entry name" value="Sodium/glucose cotransporter"/>
    <property type="match status" value="2"/>
</dbReference>
<proteinExistence type="inferred from homology"/>
<evidence type="ECO:0000256" key="8">
    <source>
        <dbReference type="ARBA" id="ARBA00023065"/>
    </source>
</evidence>
<evidence type="ECO:0008006" key="12">
    <source>
        <dbReference type="Google" id="ProtNLM"/>
    </source>
</evidence>
<keyword evidence="7" id="KW-0915">Sodium</keyword>
<dbReference type="Pfam" id="PF00474">
    <property type="entry name" value="SSF"/>
    <property type="match status" value="2"/>
</dbReference>
<keyword evidence="5" id="KW-0812">Transmembrane</keyword>
<sequence>MSTDWLVDASGEDYSSDDTELHNADNASGQTIDSISRSLQRFDWPDYVVFVVMLLICVAIGIFFGYKDHQKHKRKQRQGRRDSEALDYLVGGRKMQIFPVSVSLVASWISGISLLGTSTEIYVYGTQYCYIIIAIVMMAFVLHYIFLPVFHELQITSAYEYLQRRFDQRMRLFGSILFTVGCLLWMPILIYVPALAFNQVTGLSIHVVTPIVCMICVFYTSIGGLKAVVWTDVIQSGVTLLALLAVLIKGTYDIGGPREVLERNIAGDRLEAPNFDPDPTLRHSIWIMLLGAPVWFCYGVSCSQDMIQRFLALPTLQDARKALRGFVIGWIVVNLIFFLIGMLVYASYYRCDPLTTQLVKAKDQLLPLFVMETFAAYPGMTGVFVAGIFSAALSSLSSALNALSAITLEDFCKPYCRKPLTEKQIHYIMRGSVLVYGALSVLLSIAVEHMGTVMQLTMTLSSASGAPLFGLFVMGVLMPWVNATGALYGGTTGLLVMLYMCYKAQYSIASGSRIFDTKPISIEDCPYEFSYNRESMADTSEDEYTIDAALLHNVQPRAGQTIELINRSLQRFDWPDYLAFVMMLIICIVIGIFFGYKDHQKHKSKQRQSERDSQALDYLVGGRKMRVFPVTVSLVAGGFSAITLLGTSTEIYVYGTQYCYIVISLIIMAFIVHHVFLPVFHGLQVTSVYEYLQRRFDRRMRLFGSILSTFGDILWMPICIYAPSLAFNQVTGISVYIISPIVTMVCVFYTCLGGLKAVIWTDVIQTGVTLLALLVVLTKGTYDIGGPGVVLERNIAGDRIEAPNFDPDPTLRHSMWIMLLGAPLFYCNMISTVQDTFQRFLSLPTLRDARKALHGYIVGWIMVNGTLFLVGMVIYATYYRCDPLTTQLAKAKDQLLPLFVMEKFADYPGMTGIFVAGIFSAALSSLSSALNALSAITLEDFCKPYRKKPLTKKQVNFIMRGVVLVHGILSVFLSMTVEHMGTVMQLAMTLGSATGAPLFGTFVMGILMPWVDGTGALYGGITGIFVMFYTCYMAQYGIASGSRTFDTKPTSVEDCPYEFTYNSTAGGTEEAHEHVAKSFYHMSYLYFTLFGTGVTCLAGTLISFFNKFRAGGARQPVDPKLLAPWIRGMQKQDRAMTFHTVPTNPIQEGKSECSM</sequence>
<keyword evidence="8" id="KW-0406">Ion transport</keyword>